<dbReference type="Proteomes" id="UP001276659">
    <property type="component" value="Unassembled WGS sequence"/>
</dbReference>
<evidence type="ECO:0000313" key="2">
    <source>
        <dbReference type="Proteomes" id="UP001276659"/>
    </source>
</evidence>
<comment type="caution">
    <text evidence="1">The sequence shown here is derived from an EMBL/GenBank/DDBJ whole genome shotgun (WGS) entry which is preliminary data.</text>
</comment>
<sequence>MGKVNDLQRFPATSVTIATCVQSLHIIYQSNPRAEGNVLERLTERTLEGLFDNERVVFENCFLRGPTSHHFADNVFHIMDPQLLSQESMLQSSMIPPNLRNGIDVEVTVPKNFEEQVVRACYFFEQQTPRSIDTGFVFQYIISEQIKALLCTAGAGLRFTSLKYNNLSMFTQHEIASNWRIIGMMSGLKNLDLTLSTYDISINSQPGNDWAEIFRSLTSLKNLRLANNDLNSRLEIESSKITICIEDLFIRDQPS</sequence>
<proteinExistence type="predicted"/>
<accession>A0AAD9Z0G3</accession>
<dbReference type="EMBL" id="JASNWA010000010">
    <property type="protein sequence ID" value="KAK3168077.1"/>
    <property type="molecule type" value="Genomic_DNA"/>
</dbReference>
<evidence type="ECO:0000313" key="1">
    <source>
        <dbReference type="EMBL" id="KAK3168077.1"/>
    </source>
</evidence>
<organism evidence="1 2">
    <name type="scientific">Lepraria neglecta</name>
    <dbReference type="NCBI Taxonomy" id="209136"/>
    <lineage>
        <taxon>Eukaryota</taxon>
        <taxon>Fungi</taxon>
        <taxon>Dikarya</taxon>
        <taxon>Ascomycota</taxon>
        <taxon>Pezizomycotina</taxon>
        <taxon>Lecanoromycetes</taxon>
        <taxon>OSLEUM clade</taxon>
        <taxon>Lecanoromycetidae</taxon>
        <taxon>Lecanorales</taxon>
        <taxon>Lecanorineae</taxon>
        <taxon>Stereocaulaceae</taxon>
        <taxon>Lepraria</taxon>
    </lineage>
</organism>
<keyword evidence="2" id="KW-1185">Reference proteome</keyword>
<gene>
    <name evidence="1" type="ORF">OEA41_004523</name>
</gene>
<protein>
    <submittedName>
        <fullName evidence="1">Uncharacterized protein</fullName>
    </submittedName>
</protein>
<reference evidence="1" key="1">
    <citation type="submission" date="2022-11" db="EMBL/GenBank/DDBJ databases">
        <title>Chromosomal genome sequence assembly and mating type (MAT) locus characterization of the leprose asexual lichenized fungus Lepraria neglecta (Nyl.) Erichsen.</title>
        <authorList>
            <person name="Allen J.L."/>
            <person name="Pfeffer B."/>
        </authorList>
    </citation>
    <scope>NUCLEOTIDE SEQUENCE</scope>
    <source>
        <strain evidence="1">Allen 5258</strain>
    </source>
</reference>
<dbReference type="AlphaFoldDB" id="A0AAD9Z0G3"/>
<name>A0AAD9Z0G3_9LECA</name>